<organism evidence="2 3">
    <name type="scientific">Nocardioides panacisoli</name>
    <dbReference type="NCBI Taxonomy" id="627624"/>
    <lineage>
        <taxon>Bacteria</taxon>
        <taxon>Bacillati</taxon>
        <taxon>Actinomycetota</taxon>
        <taxon>Actinomycetes</taxon>
        <taxon>Propionibacteriales</taxon>
        <taxon>Nocardioidaceae</taxon>
        <taxon>Nocardioides</taxon>
    </lineage>
</organism>
<feature type="compositionally biased region" description="Polar residues" evidence="1">
    <location>
        <begin position="113"/>
        <end position="123"/>
    </location>
</feature>
<feature type="region of interest" description="Disordered" evidence="1">
    <location>
        <begin position="77"/>
        <end position="123"/>
    </location>
</feature>
<protein>
    <recommendedName>
        <fullName evidence="4">CHRD domain-containing protein</fullName>
    </recommendedName>
</protein>
<dbReference type="Proteomes" id="UP001501821">
    <property type="component" value="Unassembled WGS sequence"/>
</dbReference>
<feature type="region of interest" description="Disordered" evidence="1">
    <location>
        <begin position="181"/>
        <end position="203"/>
    </location>
</feature>
<accession>A0ABP7INC1</accession>
<name>A0ABP7INC1_9ACTN</name>
<gene>
    <name evidence="2" type="ORF">GCM10022242_25440</name>
</gene>
<reference evidence="3" key="1">
    <citation type="journal article" date="2019" name="Int. J. Syst. Evol. Microbiol.">
        <title>The Global Catalogue of Microorganisms (GCM) 10K type strain sequencing project: providing services to taxonomists for standard genome sequencing and annotation.</title>
        <authorList>
            <consortium name="The Broad Institute Genomics Platform"/>
            <consortium name="The Broad Institute Genome Sequencing Center for Infectious Disease"/>
            <person name="Wu L."/>
            <person name="Ma J."/>
        </authorList>
    </citation>
    <scope>NUCLEOTIDE SEQUENCE [LARGE SCALE GENOMIC DNA]</scope>
    <source>
        <strain evidence="3">JCM 16953</strain>
    </source>
</reference>
<dbReference type="EMBL" id="BAABAH010000008">
    <property type="protein sequence ID" value="GAA3822793.1"/>
    <property type="molecule type" value="Genomic_DNA"/>
</dbReference>
<evidence type="ECO:0000313" key="3">
    <source>
        <dbReference type="Proteomes" id="UP001501821"/>
    </source>
</evidence>
<sequence>MLTLTAAGAVGVSLSNSSAAPSAHRGADVTTNAKLDPLNNSAASGHAQVTISGSNLKVVLNARRLLKGMPHAEHIHFGPKARHECPSVRDDSNSDHRLNTAEGTPAYGPVRISLTTKGDTSPDSTLAVNRFPTAPKGRISYSRTIHVKPALAERIAAGKGVLVIHGIDYNHNGKYDFKGAGKSELDPSLPAEATDPVLCGRLQ</sequence>
<evidence type="ECO:0008006" key="4">
    <source>
        <dbReference type="Google" id="ProtNLM"/>
    </source>
</evidence>
<evidence type="ECO:0000313" key="2">
    <source>
        <dbReference type="EMBL" id="GAA3822793.1"/>
    </source>
</evidence>
<feature type="compositionally biased region" description="Basic and acidic residues" evidence="1">
    <location>
        <begin position="77"/>
        <end position="99"/>
    </location>
</feature>
<proteinExistence type="predicted"/>
<comment type="caution">
    <text evidence="2">The sequence shown here is derived from an EMBL/GenBank/DDBJ whole genome shotgun (WGS) entry which is preliminary data.</text>
</comment>
<evidence type="ECO:0000256" key="1">
    <source>
        <dbReference type="SAM" id="MobiDB-lite"/>
    </source>
</evidence>
<keyword evidence="3" id="KW-1185">Reference proteome</keyword>